<dbReference type="AlphaFoldDB" id="A0AA49GTE1"/>
<organism evidence="1">
    <name type="scientific">Roseihalotalea indica</name>
    <dbReference type="NCBI Taxonomy" id="2867963"/>
    <lineage>
        <taxon>Bacteria</taxon>
        <taxon>Pseudomonadati</taxon>
        <taxon>Bacteroidota</taxon>
        <taxon>Cytophagia</taxon>
        <taxon>Cytophagales</taxon>
        <taxon>Catalimonadaceae</taxon>
        <taxon>Roseihalotalea</taxon>
    </lineage>
</organism>
<dbReference type="EMBL" id="CP120682">
    <property type="protein sequence ID" value="WKN39468.1"/>
    <property type="molecule type" value="Genomic_DNA"/>
</dbReference>
<gene>
    <name evidence="1" type="ORF">K4G66_12275</name>
</gene>
<sequence length="172" mass="20163">MLLILKLALAWRLFLPPPDSSTLDPETLFDFWIGEWDLTWKDAEGNTQKGNNRIVKVLDDQVIQENFEAFSSSAEASPLKGMSLSVYNPQTERWHQAWTDNQGGYFNFIGKVEGKQRIFFTTITNQDGEAIHLRMVFRDITKNSFIWNWESSRDEGGTWKLNWQIHYQRRNS</sequence>
<proteinExistence type="predicted"/>
<evidence type="ECO:0000313" key="1">
    <source>
        <dbReference type="EMBL" id="WKN39468.1"/>
    </source>
</evidence>
<accession>A0AA49GTE1</accession>
<name>A0AA49GTE1_9BACT</name>
<reference evidence="1" key="2">
    <citation type="journal article" date="2024" name="Antonie Van Leeuwenhoek">
        <title>Roseihalotalea indica gen. nov., sp. nov., a halophilic Bacteroidetes from mesopelagic Southwest Indian Ocean with higher carbohydrate metabolic potential.</title>
        <authorList>
            <person name="Chen B."/>
            <person name="Zhang M."/>
            <person name="Lin D."/>
            <person name="Ye J."/>
            <person name="Tang K."/>
        </authorList>
    </citation>
    <scope>NUCLEOTIDE SEQUENCE</scope>
    <source>
        <strain evidence="1">TK19036</strain>
    </source>
</reference>
<protein>
    <submittedName>
        <fullName evidence="1">DUF1579 family protein</fullName>
    </submittedName>
</protein>
<reference evidence="1" key="1">
    <citation type="journal article" date="2023" name="Comput. Struct. Biotechnol. J.">
        <title>Discovery of a novel marine Bacteroidetes with a rich repertoire of carbohydrate-active enzymes.</title>
        <authorList>
            <person name="Chen B."/>
            <person name="Liu G."/>
            <person name="Chen Q."/>
            <person name="Wang H."/>
            <person name="Liu L."/>
            <person name="Tang K."/>
        </authorList>
    </citation>
    <scope>NUCLEOTIDE SEQUENCE</scope>
    <source>
        <strain evidence="1">TK19036</strain>
    </source>
</reference>